<proteinExistence type="predicted"/>
<evidence type="ECO:0000313" key="3">
    <source>
        <dbReference type="EMBL" id="SEM84278.1"/>
    </source>
</evidence>
<keyword evidence="1" id="KW-1133">Transmembrane helix</keyword>
<feature type="signal peptide" evidence="2">
    <location>
        <begin position="1"/>
        <end position="21"/>
    </location>
</feature>
<sequence length="331" mass="33995">MKLFAQLFFVAAGIGLSGAHAAPVSVFSELSLSTSFSINNGNPIDGADVGPGLLARTLGASSTVDSVDTNENIISNSQVGNPFTTPPIPFLSSGTDATSLQGSPLEGAQGSWDVTISQSADSNNGQVLNRSIDTGGTASILFATDPINSSGLSFFDVSRPFLIENTSNASVSFDIAGFFASDLSANIIGDAGLARTSLTYSILFEQVAGAVVSYSEVTPFSQAIDDSATGATVSQSFTASDSGLFFEVETVSDFANGGGLARAEGGSGYSFLLELDPGVSFVMTEAWTQRNDVSIRQQDSLPPVPLPAGGLLLLTGIAGVACLKCRKKRNA</sequence>
<dbReference type="Proteomes" id="UP000182160">
    <property type="component" value="Unassembled WGS sequence"/>
</dbReference>
<dbReference type="EMBL" id="FOBO01000008">
    <property type="protein sequence ID" value="SEM84278.1"/>
    <property type="molecule type" value="Genomic_DNA"/>
</dbReference>
<evidence type="ECO:0000313" key="4">
    <source>
        <dbReference type="Proteomes" id="UP000182160"/>
    </source>
</evidence>
<dbReference type="NCBIfam" id="TIGR03370">
    <property type="entry name" value="VPLPA-CTERM"/>
    <property type="match status" value="1"/>
</dbReference>
<feature type="transmembrane region" description="Helical" evidence="1">
    <location>
        <begin position="304"/>
        <end position="323"/>
    </location>
</feature>
<keyword evidence="1" id="KW-0472">Membrane</keyword>
<keyword evidence="2" id="KW-0732">Signal</keyword>
<dbReference type="AlphaFoldDB" id="A0A1H8BQH7"/>
<evidence type="ECO:0000256" key="1">
    <source>
        <dbReference type="SAM" id="Phobius"/>
    </source>
</evidence>
<gene>
    <name evidence="3" type="ORF">SAMN04488077_108168</name>
</gene>
<accession>A0A1H8BQH7</accession>
<organism evidence="3 4">
    <name type="scientific">Roseovarius tolerans</name>
    <dbReference type="NCBI Taxonomy" id="74031"/>
    <lineage>
        <taxon>Bacteria</taxon>
        <taxon>Pseudomonadati</taxon>
        <taxon>Pseudomonadota</taxon>
        <taxon>Alphaproteobacteria</taxon>
        <taxon>Rhodobacterales</taxon>
        <taxon>Roseobacteraceae</taxon>
        <taxon>Roseovarius</taxon>
    </lineage>
</organism>
<protein>
    <submittedName>
        <fullName evidence="3">VPLPA-CTERM protein sorting domain-containing protein</fullName>
    </submittedName>
</protein>
<dbReference type="InterPro" id="IPR022472">
    <property type="entry name" value="VPLPA-CTERM"/>
</dbReference>
<dbReference type="RefSeq" id="WP_074786112.1">
    <property type="nucleotide sequence ID" value="NZ_FOBO01000008.1"/>
</dbReference>
<keyword evidence="1" id="KW-0812">Transmembrane</keyword>
<name>A0A1H8BQH7_9RHOB</name>
<feature type="chain" id="PRO_5010263858" evidence="2">
    <location>
        <begin position="22"/>
        <end position="331"/>
    </location>
</feature>
<evidence type="ECO:0000256" key="2">
    <source>
        <dbReference type="SAM" id="SignalP"/>
    </source>
</evidence>
<reference evidence="3 4" key="1">
    <citation type="submission" date="2016-10" db="EMBL/GenBank/DDBJ databases">
        <authorList>
            <person name="de Groot N.N."/>
        </authorList>
    </citation>
    <scope>NUCLEOTIDE SEQUENCE [LARGE SCALE GENOMIC DNA]</scope>
    <source>
        <strain evidence="3 4">DSM 11457</strain>
    </source>
</reference>